<dbReference type="EMBL" id="VMSD01000008">
    <property type="protein sequence ID" value="KAF0845312.1"/>
    <property type="molecule type" value="Genomic_DNA"/>
</dbReference>
<gene>
    <name evidence="2" type="ORF">FNL39_108120</name>
</gene>
<keyword evidence="1" id="KW-0472">Membrane</keyword>
<name>A0ABQ6YHP9_9NOCA</name>
<keyword evidence="1" id="KW-1133">Transmembrane helix</keyword>
<feature type="transmembrane region" description="Helical" evidence="1">
    <location>
        <begin position="23"/>
        <end position="40"/>
    </location>
</feature>
<keyword evidence="3" id="KW-1185">Reference proteome</keyword>
<dbReference type="Proteomes" id="UP000798951">
    <property type="component" value="Unassembled WGS sequence"/>
</dbReference>
<sequence>MLLGLAALGTVLLIDNWHPVRAAAYVAGWLVVAAILIRFARR</sequence>
<keyword evidence="1" id="KW-0812">Transmembrane</keyword>
<reference evidence="2 3" key="1">
    <citation type="submission" date="2019-07" db="EMBL/GenBank/DDBJ databases">
        <title>Genomic Encyclopedia of Type Strains, Phase IV (KMG-IV): sequencing the most valuable type-strain genomes for metagenomic binning, comparative biology and taxonomic classification.</title>
        <authorList>
            <person name="Goeker M."/>
        </authorList>
    </citation>
    <scope>NUCLEOTIDE SEQUENCE [LARGE SCALE GENOMIC DNA]</scope>
    <source>
        <strain evidence="2 3">DSM 44831</strain>
    </source>
</reference>
<organism evidence="2 3">
    <name type="scientific">Nocardia caishijiensis</name>
    <dbReference type="NCBI Taxonomy" id="184756"/>
    <lineage>
        <taxon>Bacteria</taxon>
        <taxon>Bacillati</taxon>
        <taxon>Actinomycetota</taxon>
        <taxon>Actinomycetes</taxon>
        <taxon>Mycobacteriales</taxon>
        <taxon>Nocardiaceae</taxon>
        <taxon>Nocardia</taxon>
    </lineage>
</organism>
<evidence type="ECO:0000313" key="2">
    <source>
        <dbReference type="EMBL" id="KAF0845312.1"/>
    </source>
</evidence>
<evidence type="ECO:0000313" key="3">
    <source>
        <dbReference type="Proteomes" id="UP000798951"/>
    </source>
</evidence>
<protein>
    <submittedName>
        <fullName evidence="2">Uncharacterized protein</fullName>
    </submittedName>
</protein>
<proteinExistence type="predicted"/>
<evidence type="ECO:0000256" key="1">
    <source>
        <dbReference type="SAM" id="Phobius"/>
    </source>
</evidence>
<comment type="caution">
    <text evidence="2">The sequence shown here is derived from an EMBL/GenBank/DDBJ whole genome shotgun (WGS) entry which is preliminary data.</text>
</comment>
<accession>A0ABQ6YHP9</accession>